<evidence type="ECO:0000256" key="1">
    <source>
        <dbReference type="SAM" id="MobiDB-lite"/>
    </source>
</evidence>
<proteinExistence type="predicted"/>
<reference evidence="2 3" key="1">
    <citation type="journal article" date="2016" name="Nat. Commun.">
        <title>Thousands of microbial genomes shed light on interconnected biogeochemical processes in an aquifer system.</title>
        <authorList>
            <person name="Anantharaman K."/>
            <person name="Brown C.T."/>
            <person name="Hug L.A."/>
            <person name="Sharon I."/>
            <person name="Castelle C.J."/>
            <person name="Probst A.J."/>
            <person name="Thomas B.C."/>
            <person name="Singh A."/>
            <person name="Wilkins M.J."/>
            <person name="Karaoz U."/>
            <person name="Brodie E.L."/>
            <person name="Williams K.H."/>
            <person name="Hubbard S.S."/>
            <person name="Banfield J.F."/>
        </authorList>
    </citation>
    <scope>NUCLEOTIDE SEQUENCE [LARGE SCALE GENOMIC DNA]</scope>
</reference>
<organism evidence="2 3">
    <name type="scientific">Candidatus Doudnabacteria bacterium RIFCSPHIGHO2_02_FULL_46_11</name>
    <dbReference type="NCBI Taxonomy" id="1817832"/>
    <lineage>
        <taxon>Bacteria</taxon>
        <taxon>Candidatus Doudnaibacteriota</taxon>
    </lineage>
</organism>
<name>A0A1F5P833_9BACT</name>
<evidence type="ECO:0000313" key="3">
    <source>
        <dbReference type="Proteomes" id="UP000176786"/>
    </source>
</evidence>
<dbReference type="EMBL" id="MFES01000012">
    <property type="protein sequence ID" value="OGE86096.1"/>
    <property type="molecule type" value="Genomic_DNA"/>
</dbReference>
<accession>A0A1F5P833</accession>
<evidence type="ECO:0000313" key="2">
    <source>
        <dbReference type="EMBL" id="OGE86096.1"/>
    </source>
</evidence>
<protein>
    <submittedName>
        <fullName evidence="2">Uncharacterized protein</fullName>
    </submittedName>
</protein>
<dbReference type="AlphaFoldDB" id="A0A1F5P833"/>
<feature type="region of interest" description="Disordered" evidence="1">
    <location>
        <begin position="273"/>
        <end position="306"/>
    </location>
</feature>
<dbReference type="Proteomes" id="UP000176786">
    <property type="component" value="Unassembled WGS sequence"/>
</dbReference>
<comment type="caution">
    <text evidence="2">The sequence shown here is derived from an EMBL/GenBank/DDBJ whole genome shotgun (WGS) entry which is preliminary data.</text>
</comment>
<feature type="compositionally biased region" description="Polar residues" evidence="1">
    <location>
        <begin position="275"/>
        <end position="303"/>
    </location>
</feature>
<gene>
    <name evidence="2" type="ORF">A3J48_01485</name>
</gene>
<sequence length="341" mass="39074">MIDISVKYIAALKPENSIDQLAVLYLEDLADDDTYKSEPGVAKEFYDSLENFYRQNESLIKKYPDIHDRYRLILGRLLWKSLLCLPNQIRQTALSRNLVFYLKNDITIKDSLTRFFSPYEFGSEPDNGRNQFIDSLEKSNEQLGSHMINVKGSGQSAPAIANWIKDYNTYTLNPEHDAYRQIDYINNNENVKKLSRDEQEVLKKIISLYDWLKYPQVAQNKIGDRKISPQAALIGKTPITPPEPSIKPLVINKKPTRQPIGVSSNLREDLEELKQTTQGRQEPELQSGSIKAKPASNSPVSTHSLEDMLERLQLRAEAGLEIPENEANDIVELIKRKKNQK</sequence>
<dbReference type="STRING" id="1817832.A3J48_01485"/>